<dbReference type="KEGG" id="psyt:DSAG12_00001"/>
<dbReference type="RefSeq" id="WP_162306476.1">
    <property type="nucleotide sequence ID" value="NZ_CP042905.2"/>
</dbReference>
<keyword evidence="2" id="KW-0288">FMN</keyword>
<dbReference type="Gene3D" id="3.40.50.360">
    <property type="match status" value="1"/>
</dbReference>
<dbReference type="InterPro" id="IPR051796">
    <property type="entry name" value="ISF_SsuE-like"/>
</dbReference>
<dbReference type="SUPFAM" id="SSF52218">
    <property type="entry name" value="Flavoproteins"/>
    <property type="match status" value="1"/>
</dbReference>
<evidence type="ECO:0000256" key="2">
    <source>
        <dbReference type="ARBA" id="ARBA00022643"/>
    </source>
</evidence>
<proteinExistence type="inferred from homology"/>
<comment type="similarity">
    <text evidence="3">Belongs to the SsuE family. Isf subfamily.</text>
</comment>
<dbReference type="PANTHER" id="PTHR43278">
    <property type="entry name" value="NAD(P)H-DEPENDENT FMN-CONTAINING OXIDOREDUCTASE YWQN-RELATED"/>
    <property type="match status" value="1"/>
</dbReference>
<dbReference type="Proteomes" id="UP000321408">
    <property type="component" value="Chromosome"/>
</dbReference>
<dbReference type="GeneID" id="41328010"/>
<evidence type="ECO:0000313" key="6">
    <source>
        <dbReference type="Proteomes" id="UP000321408"/>
    </source>
</evidence>
<dbReference type="Pfam" id="PF03358">
    <property type="entry name" value="FMN_red"/>
    <property type="match status" value="1"/>
</dbReference>
<protein>
    <submittedName>
        <fullName evidence="5">Flavodoxin family protein</fullName>
    </submittedName>
</protein>
<organism evidence="5 6">
    <name type="scientific">Promethearchaeum syntrophicum</name>
    <dbReference type="NCBI Taxonomy" id="2594042"/>
    <lineage>
        <taxon>Archaea</taxon>
        <taxon>Promethearchaeati</taxon>
        <taxon>Promethearchaeota</taxon>
        <taxon>Promethearchaeia</taxon>
        <taxon>Promethearchaeales</taxon>
        <taxon>Promethearchaeaceae</taxon>
        <taxon>Promethearchaeum</taxon>
    </lineage>
</organism>
<reference evidence="5 6" key="2">
    <citation type="journal article" date="2024" name="Int. J. Syst. Evol. Microbiol.">
        <title>Promethearchaeum syntrophicum gen. nov., sp. nov., an anaerobic, obligately syntrophic archaeon, the first isolate of the lineage 'Asgard' archaea, and proposal of the new archaeal phylum Promethearchaeota phyl. nov. and kingdom Promethearchaeati regn. nov.</title>
        <authorList>
            <person name="Imachi H."/>
            <person name="Nobu M.K."/>
            <person name="Kato S."/>
            <person name="Takaki Y."/>
            <person name="Miyazaki M."/>
            <person name="Miyata M."/>
            <person name="Ogawara M."/>
            <person name="Saito Y."/>
            <person name="Sakai S."/>
            <person name="Tahara Y.O."/>
            <person name="Takano Y."/>
            <person name="Tasumi E."/>
            <person name="Uematsu K."/>
            <person name="Yoshimura T."/>
            <person name="Itoh T."/>
            <person name="Ohkuma M."/>
            <person name="Takai K."/>
        </authorList>
    </citation>
    <scope>NUCLEOTIDE SEQUENCE [LARGE SCALE GENOMIC DNA]</scope>
    <source>
        <strain evidence="5 6">MK-D1</strain>
    </source>
</reference>
<gene>
    <name evidence="5" type="ORF">DSAG12_00001</name>
</gene>
<keyword evidence="1" id="KW-0285">Flavoprotein</keyword>
<keyword evidence="6" id="KW-1185">Reference proteome</keyword>
<evidence type="ECO:0000256" key="1">
    <source>
        <dbReference type="ARBA" id="ARBA00022630"/>
    </source>
</evidence>
<dbReference type="InterPro" id="IPR029039">
    <property type="entry name" value="Flavoprotein-like_sf"/>
</dbReference>
<dbReference type="GO" id="GO:0016491">
    <property type="term" value="F:oxidoreductase activity"/>
    <property type="evidence" value="ECO:0007669"/>
    <property type="project" value="InterPro"/>
</dbReference>
<accession>A0A5B9D5I8</accession>
<name>A0A5B9D5I8_9ARCH</name>
<dbReference type="OrthoDB" id="9059at2157"/>
<dbReference type="AlphaFoldDB" id="A0A5B9D5I8"/>
<feature type="domain" description="NADPH-dependent FMN reductase-like" evidence="4">
    <location>
        <begin position="3"/>
        <end position="134"/>
    </location>
</feature>
<dbReference type="PANTHER" id="PTHR43278:SF2">
    <property type="entry name" value="IRON-SULFUR FLAVOPROTEIN"/>
    <property type="match status" value="1"/>
</dbReference>
<evidence type="ECO:0000259" key="4">
    <source>
        <dbReference type="Pfam" id="PF03358"/>
    </source>
</evidence>
<dbReference type="EMBL" id="CP042905">
    <property type="protein sequence ID" value="QEE14191.1"/>
    <property type="molecule type" value="Genomic_DNA"/>
</dbReference>
<evidence type="ECO:0000313" key="5">
    <source>
        <dbReference type="EMBL" id="QEE14191.1"/>
    </source>
</evidence>
<sequence>MVRIVILHGSPRKNHNSDTLVKKYLEGFKSKITVQEDHFYLNEMQITPCQGCLYCENSAQHLCKIQDDMQQIYKSYKNADIVIYATPMYWGYLSGQMKIAMDRMESLAWEGFGGKTVVVIMTYRHHYESAENFFKRIAPFFHLDLHTFPCQTYNPETQEDIPIIKIPEKLSQIYKLGRKMALNV</sequence>
<dbReference type="InterPro" id="IPR005025">
    <property type="entry name" value="FMN_Rdtase-like_dom"/>
</dbReference>
<reference evidence="5 6" key="1">
    <citation type="journal article" date="2020" name="Nature">
        <title>Isolation of an archaeon at the prokaryote-eukaryote interface.</title>
        <authorList>
            <person name="Imachi H."/>
            <person name="Nobu M.K."/>
            <person name="Nakahara N."/>
            <person name="Morono Y."/>
            <person name="Ogawara M."/>
            <person name="Takaki Y."/>
            <person name="Takano Y."/>
            <person name="Uematsu K."/>
            <person name="Ikuta T."/>
            <person name="Ito M."/>
            <person name="Matsui Y."/>
            <person name="Miyazaki M."/>
            <person name="Murata K."/>
            <person name="Saito Y."/>
            <person name="Sakai S."/>
            <person name="Song C."/>
            <person name="Tasumi E."/>
            <person name="Yamanaka Y."/>
            <person name="Yamaguchi T."/>
            <person name="Kamagata Y."/>
            <person name="Tamaki H."/>
            <person name="Takai K."/>
        </authorList>
    </citation>
    <scope>NUCLEOTIDE SEQUENCE [LARGE SCALE GENOMIC DNA]</scope>
    <source>
        <strain evidence="5 6">MK-D1</strain>
    </source>
</reference>
<evidence type="ECO:0000256" key="3">
    <source>
        <dbReference type="ARBA" id="ARBA00038292"/>
    </source>
</evidence>